<dbReference type="EMBL" id="JACATZ010000001">
    <property type="protein sequence ID" value="NWJ44867.1"/>
    <property type="molecule type" value="Genomic_DNA"/>
</dbReference>
<evidence type="ECO:0000313" key="3">
    <source>
        <dbReference type="EMBL" id="NWJ44867.1"/>
    </source>
</evidence>
<dbReference type="Proteomes" id="UP001431572">
    <property type="component" value="Chromosome 1"/>
</dbReference>
<keyword evidence="1" id="KW-0472">Membrane</keyword>
<dbReference type="SUPFAM" id="SSF52317">
    <property type="entry name" value="Class I glutamine amidotransferase-like"/>
    <property type="match status" value="1"/>
</dbReference>
<evidence type="ECO:0000256" key="1">
    <source>
        <dbReference type="SAM" id="Phobius"/>
    </source>
</evidence>
<reference evidence="4" key="2">
    <citation type="journal article" date="2024" name="Nature">
        <title>Anoxygenic phototroph of the Chloroflexota uses a type I reaction centre.</title>
        <authorList>
            <person name="Tsuji J.M."/>
            <person name="Shaw N.A."/>
            <person name="Nagashima S."/>
            <person name="Venkiteswaran J.J."/>
            <person name="Schiff S.L."/>
            <person name="Watanabe T."/>
            <person name="Fukui M."/>
            <person name="Hanada S."/>
            <person name="Tank M."/>
            <person name="Neufeld J.D."/>
        </authorList>
    </citation>
    <scope>NUCLEOTIDE SEQUENCE</scope>
    <source>
        <strain evidence="4">L227-S17</strain>
    </source>
</reference>
<reference evidence="3 5" key="1">
    <citation type="submission" date="2020-06" db="EMBL/GenBank/DDBJ databases">
        <title>Anoxygenic phototrophic Chloroflexota member uses a Type I reaction center.</title>
        <authorList>
            <person name="Tsuji J.M."/>
            <person name="Shaw N.A."/>
            <person name="Nagashima S."/>
            <person name="Venkiteswaran J."/>
            <person name="Schiff S.L."/>
            <person name="Hanada S."/>
            <person name="Tank M."/>
            <person name="Neufeld J.D."/>
        </authorList>
    </citation>
    <scope>NUCLEOTIDE SEQUENCE [LARGE SCALE GENOMIC DNA]</scope>
    <source>
        <strain evidence="3">L227-S17</strain>
    </source>
</reference>
<dbReference type="Gene3D" id="3.40.50.880">
    <property type="match status" value="1"/>
</dbReference>
<feature type="chain" id="PRO_5035946423" evidence="2">
    <location>
        <begin position="30"/>
        <end position="733"/>
    </location>
</feature>
<evidence type="ECO:0000313" key="5">
    <source>
        <dbReference type="Proteomes" id="UP000521676"/>
    </source>
</evidence>
<dbReference type="InterPro" id="IPR029062">
    <property type="entry name" value="Class_I_gatase-like"/>
</dbReference>
<keyword evidence="1" id="KW-1133">Transmembrane helix</keyword>
<evidence type="ECO:0000313" key="6">
    <source>
        <dbReference type="Proteomes" id="UP001431572"/>
    </source>
</evidence>
<dbReference type="EMBL" id="CP128399">
    <property type="protein sequence ID" value="WJW66749.1"/>
    <property type="molecule type" value="Genomic_DNA"/>
</dbReference>
<feature type="transmembrane region" description="Helical" evidence="1">
    <location>
        <begin position="409"/>
        <end position="429"/>
    </location>
</feature>
<protein>
    <submittedName>
        <fullName evidence="3">Uncharacterized protein</fullName>
    </submittedName>
</protein>
<gene>
    <name evidence="3" type="ORF">HXX08_03225</name>
    <name evidence="4" type="ORF">OZ401_002564</name>
</gene>
<name>A0A8T7LVH4_9CHLR</name>
<keyword evidence="2" id="KW-0732">Signal</keyword>
<accession>A0A8T7LVH4</accession>
<proteinExistence type="predicted"/>
<dbReference type="AlphaFoldDB" id="A0A8T7LVH4"/>
<feature type="signal peptide" evidence="2">
    <location>
        <begin position="1"/>
        <end position="29"/>
    </location>
</feature>
<dbReference type="Proteomes" id="UP000521676">
    <property type="component" value="Unassembled WGS sequence"/>
</dbReference>
<keyword evidence="1" id="KW-0812">Transmembrane</keyword>
<evidence type="ECO:0000313" key="4">
    <source>
        <dbReference type="EMBL" id="WJW66749.1"/>
    </source>
</evidence>
<dbReference type="RefSeq" id="WP_341468641.1">
    <property type="nucleotide sequence ID" value="NZ_CP128399.1"/>
</dbReference>
<feature type="transmembrane region" description="Helical" evidence="1">
    <location>
        <begin position="438"/>
        <end position="457"/>
    </location>
</feature>
<sequence>MRFSHFRAFLVILFLFSFFQIYSGSPAYAQTPTPTNNSSVKMTIKAGFDGYFKEGTWLPIQVTLENAANSNEPINGRIEASLDGFTPDGILYYREVNLSPPYRKTYWLYILGAHSARNLQVRLVDDSGAKLAEATKDLSPLNDSGFLIGVVSDDSTALNYINSLDMAQPPRNYSAFLYVYYNTINTPLANRTRAWIAHLSPNDLPSNPAGLNGLDALVVGDLSTTQLGSGGSDSTALRNSIGGWLANGKALLVAGDSGLRKAAFLQPLLPVTLNGGPKTVSGSQSLLDFVARGKQTTLPPGSTAPDLLVSDVKLDDKAAGASALIPPATTNEPLLLAARGYGLGTSWYFAGELQNLRGWNQAEAFWQTIFKDYLPRLDYATTARLTQIGNDWSYRITPNNGIKERFDTLSLIIFLSIYLVIIGVVVYFVLKRYDKREWGWWVVPVLGVLFTIIAYVINSGGLEQDMVISRTAVIMLGQGNDGVMQGSFTGLTTLYSNKRNEFDLKVADETLFSTSFGDSDTNLSGANSSSGSTGIKQGSSAGYNSMFLGLQQRRSFGFESEAERYFNGGIVAEAKLNNSKLEGTLENTTNRDWEDVMVFVPGGTVQKVGTIKAKEKKAIPALPGVPGANLVETLVNASSAQLMNATITNGINYPIGLTKLRKVDGKLVQDPDYHRAVVLESLFGMNGEGLAADNNRFYLIGWSKNAPLPFQIESKTMSNFELALLFEGLAVKV</sequence>
<evidence type="ECO:0000256" key="2">
    <source>
        <dbReference type="SAM" id="SignalP"/>
    </source>
</evidence>
<keyword evidence="6" id="KW-1185">Reference proteome</keyword>
<organism evidence="3 5">
    <name type="scientific">Candidatus Chlorohelix allophototropha</name>
    <dbReference type="NCBI Taxonomy" id="3003348"/>
    <lineage>
        <taxon>Bacteria</taxon>
        <taxon>Bacillati</taxon>
        <taxon>Chloroflexota</taxon>
        <taxon>Chloroflexia</taxon>
        <taxon>Candidatus Chloroheliales</taxon>
        <taxon>Candidatus Chloroheliaceae</taxon>
        <taxon>Candidatus Chlorohelix</taxon>
    </lineage>
</organism>